<proteinExistence type="predicted"/>
<dbReference type="EMBL" id="JAUIQD010000001">
    <property type="protein sequence ID" value="KAK3363567.1"/>
    <property type="molecule type" value="Genomic_DNA"/>
</dbReference>
<comment type="caution">
    <text evidence="2">The sequence shown here is derived from an EMBL/GenBank/DDBJ whole genome shotgun (WGS) entry which is preliminary data.</text>
</comment>
<feature type="region of interest" description="Disordered" evidence="1">
    <location>
        <begin position="66"/>
        <end position="93"/>
    </location>
</feature>
<organism evidence="2 3">
    <name type="scientific">Lasiosphaeria hispida</name>
    <dbReference type="NCBI Taxonomy" id="260671"/>
    <lineage>
        <taxon>Eukaryota</taxon>
        <taxon>Fungi</taxon>
        <taxon>Dikarya</taxon>
        <taxon>Ascomycota</taxon>
        <taxon>Pezizomycotina</taxon>
        <taxon>Sordariomycetes</taxon>
        <taxon>Sordariomycetidae</taxon>
        <taxon>Sordariales</taxon>
        <taxon>Lasiosphaeriaceae</taxon>
        <taxon>Lasiosphaeria</taxon>
    </lineage>
</organism>
<keyword evidence="3" id="KW-1185">Reference proteome</keyword>
<evidence type="ECO:0000313" key="2">
    <source>
        <dbReference type="EMBL" id="KAK3363567.1"/>
    </source>
</evidence>
<sequence>MPVYLLGCGTSTGCNCTAAWPGHVQDLRARGRTWPHCSCQPLDLSTESHQLESLCHRRLNRTDGMAGGRRALNEPFHSPSHPPPRDLNGRRKRGRYPFYRRAHRGIQTTLNRHSHPHILDSRSLFWRWPPSDFQRLVSCSCAWKAIIRRKKRNP</sequence>
<reference evidence="2" key="2">
    <citation type="submission" date="2023-06" db="EMBL/GenBank/DDBJ databases">
        <authorList>
            <consortium name="Lawrence Berkeley National Laboratory"/>
            <person name="Haridas S."/>
            <person name="Hensen N."/>
            <person name="Bonometti L."/>
            <person name="Westerberg I."/>
            <person name="Brannstrom I.O."/>
            <person name="Guillou S."/>
            <person name="Cros-Aarteil S."/>
            <person name="Calhoun S."/>
            <person name="Kuo A."/>
            <person name="Mondo S."/>
            <person name="Pangilinan J."/>
            <person name="Riley R."/>
            <person name="Labutti K."/>
            <person name="Andreopoulos B."/>
            <person name="Lipzen A."/>
            <person name="Chen C."/>
            <person name="Yanf M."/>
            <person name="Daum C."/>
            <person name="Ng V."/>
            <person name="Clum A."/>
            <person name="Steindorff A."/>
            <person name="Ohm R."/>
            <person name="Martin F."/>
            <person name="Silar P."/>
            <person name="Natvig D."/>
            <person name="Lalanne C."/>
            <person name="Gautier V."/>
            <person name="Ament-Velasquez S.L."/>
            <person name="Kruys A."/>
            <person name="Hutchinson M.I."/>
            <person name="Powell A.J."/>
            <person name="Barry K."/>
            <person name="Miller A.N."/>
            <person name="Grigoriev I.V."/>
            <person name="Debuchy R."/>
            <person name="Gladieux P."/>
            <person name="Thoren M.H."/>
            <person name="Johannesson H."/>
        </authorList>
    </citation>
    <scope>NUCLEOTIDE SEQUENCE</scope>
    <source>
        <strain evidence="2">CBS 955.72</strain>
    </source>
</reference>
<reference evidence="2" key="1">
    <citation type="journal article" date="2023" name="Mol. Phylogenet. Evol.">
        <title>Genome-scale phylogeny and comparative genomics of the fungal order Sordariales.</title>
        <authorList>
            <person name="Hensen N."/>
            <person name="Bonometti L."/>
            <person name="Westerberg I."/>
            <person name="Brannstrom I.O."/>
            <person name="Guillou S."/>
            <person name="Cros-Aarteil S."/>
            <person name="Calhoun S."/>
            <person name="Haridas S."/>
            <person name="Kuo A."/>
            <person name="Mondo S."/>
            <person name="Pangilinan J."/>
            <person name="Riley R."/>
            <person name="LaButti K."/>
            <person name="Andreopoulos B."/>
            <person name="Lipzen A."/>
            <person name="Chen C."/>
            <person name="Yan M."/>
            <person name="Daum C."/>
            <person name="Ng V."/>
            <person name="Clum A."/>
            <person name="Steindorff A."/>
            <person name="Ohm R.A."/>
            <person name="Martin F."/>
            <person name="Silar P."/>
            <person name="Natvig D.O."/>
            <person name="Lalanne C."/>
            <person name="Gautier V."/>
            <person name="Ament-Velasquez S.L."/>
            <person name="Kruys A."/>
            <person name="Hutchinson M.I."/>
            <person name="Powell A.J."/>
            <person name="Barry K."/>
            <person name="Miller A.N."/>
            <person name="Grigoriev I.V."/>
            <person name="Debuchy R."/>
            <person name="Gladieux P."/>
            <person name="Hiltunen Thoren M."/>
            <person name="Johannesson H."/>
        </authorList>
    </citation>
    <scope>NUCLEOTIDE SEQUENCE</scope>
    <source>
        <strain evidence="2">CBS 955.72</strain>
    </source>
</reference>
<evidence type="ECO:0000313" key="3">
    <source>
        <dbReference type="Proteomes" id="UP001275084"/>
    </source>
</evidence>
<protein>
    <submittedName>
        <fullName evidence="2">Uncharacterized protein</fullName>
    </submittedName>
</protein>
<dbReference type="AlphaFoldDB" id="A0AAJ0HVQ8"/>
<evidence type="ECO:0000256" key="1">
    <source>
        <dbReference type="SAM" id="MobiDB-lite"/>
    </source>
</evidence>
<accession>A0AAJ0HVQ8</accession>
<dbReference type="Proteomes" id="UP001275084">
    <property type="component" value="Unassembled WGS sequence"/>
</dbReference>
<gene>
    <name evidence="2" type="ORF">B0T25DRAFT_47753</name>
</gene>
<name>A0AAJ0HVQ8_9PEZI</name>